<feature type="binding site" evidence="11">
    <location>
        <position position="258"/>
    </location>
    <ligand>
        <name>L-glutamine</name>
        <dbReference type="ChEBI" id="CHEBI:58359"/>
    </ligand>
</feature>
<sequence>MDAKLILEDGTVFAGKAAGYPKSISGEVVFATGMTGYDLSLTDPSYTGQILTFTYPLIGNWGVSPKQFWESEKIQVAGVVISDLTTHPSHWQSQKTLNDWLIEEKIPAIVGIDTRALTQKLREKGVMLGKIVIGDQDVKFNDPNTRNLVAEVSIKKVTVHRHPGVATTTIGSRKGKDSIAEFTPNKKEILRSAQDDRNERLQNDKGKIHIALLNCGAKNNILRNLLAQGVTVYELPWNFDPFENNLPIDALVISNGPGNPKIAKESIAIIRKALNRKLPTFGICLGNQLLALAAGGNTYKLKFGHRAQNQPTIQVEDPEGTRRVNSKRCYITTQNHGFAVDDKKLPKGFKRWFYNANDNTNEGIIHEKLPFLGVQFHPEATPGPTDTAWLFDYFLQKIK</sequence>
<dbReference type="PANTHER" id="PTHR43418:SF7">
    <property type="entry name" value="CARBAMOYL-PHOSPHATE SYNTHASE SMALL CHAIN"/>
    <property type="match status" value="1"/>
</dbReference>
<comment type="similarity">
    <text evidence="3 11">Belongs to the CarA family.</text>
</comment>
<dbReference type="SUPFAM" id="SSF52317">
    <property type="entry name" value="Class I glutamine amidotransferase-like"/>
    <property type="match status" value="1"/>
</dbReference>
<evidence type="ECO:0000256" key="10">
    <source>
        <dbReference type="ARBA" id="ARBA00049285"/>
    </source>
</evidence>
<keyword evidence="7 11" id="KW-0315">Glutamine amidotransferase</keyword>
<proteinExistence type="inferred from homology"/>
<evidence type="ECO:0000256" key="11">
    <source>
        <dbReference type="HAMAP-Rule" id="MF_01209"/>
    </source>
</evidence>
<dbReference type="InterPro" id="IPR002474">
    <property type="entry name" value="CarbamoylP_synth_ssu_N"/>
</dbReference>
<dbReference type="PROSITE" id="PS51273">
    <property type="entry name" value="GATASE_TYPE_1"/>
    <property type="match status" value="1"/>
</dbReference>
<feature type="active site" description="Nucleophile" evidence="11">
    <location>
        <position position="284"/>
    </location>
</feature>
<name>A0A1F5FY91_9BACT</name>
<feature type="binding site" evidence="11">
    <location>
        <position position="256"/>
    </location>
    <ligand>
        <name>L-glutamine</name>
        <dbReference type="ChEBI" id="CHEBI:58359"/>
    </ligand>
</feature>
<dbReference type="EMBL" id="MFBA01000056">
    <property type="protein sequence ID" value="OGD84577.1"/>
    <property type="molecule type" value="Genomic_DNA"/>
</dbReference>
<feature type="binding site" evidence="11">
    <location>
        <position position="45"/>
    </location>
    <ligand>
        <name>L-glutamine</name>
        <dbReference type="ChEBI" id="CHEBI:58359"/>
    </ligand>
</feature>
<gene>
    <name evidence="11" type="primary">carA</name>
    <name evidence="13" type="ORF">A2696_04015</name>
</gene>
<keyword evidence="8 11" id="KW-0665">Pyrimidine biosynthesis</keyword>
<dbReference type="Gene3D" id="3.50.30.20">
    <property type="entry name" value="Carbamoyl-phosphate synthase small subunit, N-terminal domain"/>
    <property type="match status" value="1"/>
</dbReference>
<keyword evidence="6 11" id="KW-0067">ATP-binding</keyword>
<dbReference type="UniPathway" id="UPA00070">
    <property type="reaction ID" value="UER00115"/>
</dbReference>
<dbReference type="FunFam" id="3.50.30.20:FF:000001">
    <property type="entry name" value="Carbamoyl-phosphate synthase small chain"/>
    <property type="match status" value="1"/>
</dbReference>
<dbReference type="PRINTS" id="PR00099">
    <property type="entry name" value="CPSGATASE"/>
</dbReference>
<dbReference type="NCBIfam" id="NF009475">
    <property type="entry name" value="PRK12838.1"/>
    <property type="match status" value="1"/>
</dbReference>
<feature type="active site" evidence="11">
    <location>
        <position position="379"/>
    </location>
</feature>
<evidence type="ECO:0000256" key="7">
    <source>
        <dbReference type="ARBA" id="ARBA00022962"/>
    </source>
</evidence>
<evidence type="ECO:0000256" key="4">
    <source>
        <dbReference type="ARBA" id="ARBA00022598"/>
    </source>
</evidence>
<dbReference type="Proteomes" id="UP000177069">
    <property type="component" value="Unassembled WGS sequence"/>
</dbReference>
<dbReference type="GO" id="GO:0006526">
    <property type="term" value="P:L-arginine biosynthetic process"/>
    <property type="evidence" value="ECO:0007669"/>
    <property type="project" value="UniProtKB-UniRule"/>
</dbReference>
<comment type="caution">
    <text evidence="13">The sequence shown here is derived from an EMBL/GenBank/DDBJ whole genome shotgun (WGS) entry which is preliminary data.</text>
</comment>
<dbReference type="PANTHER" id="PTHR43418">
    <property type="entry name" value="MULTIFUNCTIONAL TRYPTOPHAN BIOSYNTHESIS PROTEIN-RELATED"/>
    <property type="match status" value="1"/>
</dbReference>
<dbReference type="InterPro" id="IPR050472">
    <property type="entry name" value="Anth_synth/Amidotransfase"/>
</dbReference>
<dbReference type="EC" id="6.3.5.5" evidence="11"/>
<comment type="catalytic activity">
    <reaction evidence="9 11">
        <text>hydrogencarbonate + L-glutamine + 2 ATP + H2O = carbamoyl phosphate + L-glutamate + 2 ADP + phosphate + 2 H(+)</text>
        <dbReference type="Rhea" id="RHEA:18633"/>
        <dbReference type="ChEBI" id="CHEBI:15377"/>
        <dbReference type="ChEBI" id="CHEBI:15378"/>
        <dbReference type="ChEBI" id="CHEBI:17544"/>
        <dbReference type="ChEBI" id="CHEBI:29985"/>
        <dbReference type="ChEBI" id="CHEBI:30616"/>
        <dbReference type="ChEBI" id="CHEBI:43474"/>
        <dbReference type="ChEBI" id="CHEBI:58228"/>
        <dbReference type="ChEBI" id="CHEBI:58359"/>
        <dbReference type="ChEBI" id="CHEBI:456216"/>
        <dbReference type="EC" id="6.3.5.5"/>
    </reaction>
</comment>
<feature type="binding site" evidence="11">
    <location>
        <position position="338"/>
    </location>
    <ligand>
        <name>L-glutamine</name>
        <dbReference type="ChEBI" id="CHEBI:58359"/>
    </ligand>
</feature>
<evidence type="ECO:0000256" key="6">
    <source>
        <dbReference type="ARBA" id="ARBA00022840"/>
    </source>
</evidence>
<evidence type="ECO:0000256" key="3">
    <source>
        <dbReference type="ARBA" id="ARBA00007800"/>
    </source>
</evidence>
<dbReference type="InterPro" id="IPR006274">
    <property type="entry name" value="CarbamoylP_synth_ssu"/>
</dbReference>
<comment type="function">
    <text evidence="11">Small subunit of the glutamine-dependent carbamoyl phosphate synthetase (CPSase). CPSase catalyzes the formation of carbamoyl phosphate from the ammonia moiety of glutamine, carbonate, and phosphate donated by ATP, constituting the first step of 2 biosynthetic pathways, one leading to arginine and/or urea and the other to pyrimidine nucleotides. The small subunit (glutamine amidotransferase) binds and cleaves glutamine to supply the large subunit with the substrate ammonia.</text>
</comment>
<dbReference type="GO" id="GO:0005524">
    <property type="term" value="F:ATP binding"/>
    <property type="evidence" value="ECO:0007669"/>
    <property type="project" value="UniProtKB-UniRule"/>
</dbReference>
<comment type="pathway">
    <text evidence="1 11">Pyrimidine metabolism; UMP biosynthesis via de novo pathway; (S)-dihydroorotate from bicarbonate: step 1/3.</text>
</comment>
<dbReference type="GO" id="GO:0006541">
    <property type="term" value="P:glutamine metabolic process"/>
    <property type="evidence" value="ECO:0007669"/>
    <property type="project" value="InterPro"/>
</dbReference>
<evidence type="ECO:0000313" key="13">
    <source>
        <dbReference type="EMBL" id="OGD84577.1"/>
    </source>
</evidence>
<reference evidence="13 14" key="1">
    <citation type="journal article" date="2016" name="Nat. Commun.">
        <title>Thousands of microbial genomes shed light on interconnected biogeochemical processes in an aquifer system.</title>
        <authorList>
            <person name="Anantharaman K."/>
            <person name="Brown C.T."/>
            <person name="Hug L.A."/>
            <person name="Sharon I."/>
            <person name="Castelle C.J."/>
            <person name="Probst A.J."/>
            <person name="Thomas B.C."/>
            <person name="Singh A."/>
            <person name="Wilkins M.J."/>
            <person name="Karaoz U."/>
            <person name="Brodie E.L."/>
            <person name="Williams K.H."/>
            <person name="Hubbard S.S."/>
            <person name="Banfield J.F."/>
        </authorList>
    </citation>
    <scope>NUCLEOTIDE SEQUENCE [LARGE SCALE GENOMIC DNA]</scope>
</reference>
<dbReference type="CDD" id="cd01744">
    <property type="entry name" value="GATase1_CPSase"/>
    <property type="match status" value="1"/>
</dbReference>
<dbReference type="UniPathway" id="UPA00068">
    <property type="reaction ID" value="UER00171"/>
</dbReference>
<evidence type="ECO:0000256" key="5">
    <source>
        <dbReference type="ARBA" id="ARBA00022741"/>
    </source>
</evidence>
<dbReference type="HAMAP" id="MF_01209">
    <property type="entry name" value="CPSase_S_chain"/>
    <property type="match status" value="1"/>
</dbReference>
<comment type="pathway">
    <text evidence="2 11">Amino-acid biosynthesis; L-arginine biosynthesis; carbamoyl phosphate from bicarbonate: step 1/1.</text>
</comment>
<dbReference type="SUPFAM" id="SSF52021">
    <property type="entry name" value="Carbamoyl phosphate synthetase, small subunit N-terminal domain"/>
    <property type="match status" value="1"/>
</dbReference>
<feature type="domain" description="Carbamoyl-phosphate synthase small subunit N-terminal" evidence="12">
    <location>
        <begin position="1"/>
        <end position="132"/>
    </location>
</feature>
<comment type="catalytic activity">
    <reaction evidence="10 11">
        <text>L-glutamine + H2O = L-glutamate + NH4(+)</text>
        <dbReference type="Rhea" id="RHEA:15889"/>
        <dbReference type="ChEBI" id="CHEBI:15377"/>
        <dbReference type="ChEBI" id="CHEBI:28938"/>
        <dbReference type="ChEBI" id="CHEBI:29985"/>
        <dbReference type="ChEBI" id="CHEBI:58359"/>
    </reaction>
</comment>
<dbReference type="GO" id="GO:0004359">
    <property type="term" value="F:glutaminase activity"/>
    <property type="evidence" value="ECO:0007669"/>
    <property type="project" value="RHEA"/>
</dbReference>
<dbReference type="GO" id="GO:0004088">
    <property type="term" value="F:carbamoyl-phosphate synthase (glutamine-hydrolyzing) activity"/>
    <property type="evidence" value="ECO:0007669"/>
    <property type="project" value="UniProtKB-UniRule"/>
</dbReference>
<dbReference type="Gene3D" id="3.40.50.880">
    <property type="match status" value="1"/>
</dbReference>
<dbReference type="InterPro" id="IPR035686">
    <property type="entry name" value="CPSase_GATase1"/>
</dbReference>
<feature type="binding site" evidence="11">
    <location>
        <position position="285"/>
    </location>
    <ligand>
        <name>L-glutamine</name>
        <dbReference type="ChEBI" id="CHEBI:58359"/>
    </ligand>
</feature>
<dbReference type="Pfam" id="PF00117">
    <property type="entry name" value="GATase"/>
    <property type="match status" value="1"/>
</dbReference>
<keyword evidence="5 11" id="KW-0547">Nucleotide-binding</keyword>
<feature type="active site" evidence="11">
    <location>
        <position position="377"/>
    </location>
</feature>
<dbReference type="Pfam" id="PF00988">
    <property type="entry name" value="CPSase_sm_chain"/>
    <property type="match status" value="1"/>
</dbReference>
<organism evidence="13 14">
    <name type="scientific">Candidatus Curtissbacteria bacterium RIFCSPHIGHO2_01_FULL_41_13</name>
    <dbReference type="NCBI Taxonomy" id="1797745"/>
    <lineage>
        <taxon>Bacteria</taxon>
        <taxon>Candidatus Curtissiibacteriota</taxon>
    </lineage>
</organism>
<dbReference type="SMART" id="SM01097">
    <property type="entry name" value="CPSase_sm_chain"/>
    <property type="match status" value="1"/>
</dbReference>
<keyword evidence="11" id="KW-0055">Arginine biosynthesis</keyword>
<dbReference type="GO" id="GO:0006207">
    <property type="term" value="P:'de novo' pyrimidine nucleobase biosynthetic process"/>
    <property type="evidence" value="ECO:0007669"/>
    <property type="project" value="InterPro"/>
</dbReference>
<dbReference type="InterPro" id="IPR036480">
    <property type="entry name" value="CarbP_synth_ssu_N_sf"/>
</dbReference>
<feature type="region of interest" description="CPSase" evidence="11">
    <location>
        <begin position="1"/>
        <end position="207"/>
    </location>
</feature>
<protein>
    <recommendedName>
        <fullName evidence="11">Carbamoyl phosphate synthase small chain</fullName>
        <ecNumber evidence="11">6.3.5.5</ecNumber>
    </recommendedName>
    <alternativeName>
        <fullName evidence="11">Carbamoyl phosphate synthetase glutamine chain</fullName>
    </alternativeName>
</protein>
<evidence type="ECO:0000313" key="14">
    <source>
        <dbReference type="Proteomes" id="UP000177069"/>
    </source>
</evidence>
<dbReference type="InterPro" id="IPR029062">
    <property type="entry name" value="Class_I_gatase-like"/>
</dbReference>
<evidence type="ECO:0000256" key="2">
    <source>
        <dbReference type="ARBA" id="ARBA00005077"/>
    </source>
</evidence>
<dbReference type="PRINTS" id="PR00096">
    <property type="entry name" value="GATASE"/>
</dbReference>
<dbReference type="AlphaFoldDB" id="A0A1F5FY91"/>
<feature type="binding site" evidence="11">
    <location>
        <position position="337"/>
    </location>
    <ligand>
        <name>L-glutamine</name>
        <dbReference type="ChEBI" id="CHEBI:58359"/>
    </ligand>
</feature>
<keyword evidence="11" id="KW-0028">Amino-acid biosynthesis</keyword>
<dbReference type="NCBIfam" id="TIGR01368">
    <property type="entry name" value="CPSaseIIsmall"/>
    <property type="match status" value="1"/>
</dbReference>
<evidence type="ECO:0000259" key="12">
    <source>
        <dbReference type="SMART" id="SM01097"/>
    </source>
</evidence>
<dbReference type="PRINTS" id="PR00097">
    <property type="entry name" value="ANTSNTHASEII"/>
</dbReference>
<feature type="binding site" evidence="11">
    <location>
        <position position="288"/>
    </location>
    <ligand>
        <name>L-glutamine</name>
        <dbReference type="ChEBI" id="CHEBI:58359"/>
    </ligand>
</feature>
<evidence type="ECO:0000256" key="9">
    <source>
        <dbReference type="ARBA" id="ARBA00048816"/>
    </source>
</evidence>
<comment type="subunit">
    <text evidence="11">Composed of two chains; the small (or glutamine) chain promotes the hydrolysis of glutamine to ammonia, which is used by the large (or ammonia) chain to synthesize carbamoyl phosphate. Tetramer of heterodimers (alpha,beta)4.</text>
</comment>
<evidence type="ECO:0000256" key="1">
    <source>
        <dbReference type="ARBA" id="ARBA00004812"/>
    </source>
</evidence>
<dbReference type="InterPro" id="IPR017926">
    <property type="entry name" value="GATASE"/>
</dbReference>
<feature type="binding site" evidence="11">
    <location>
        <position position="335"/>
    </location>
    <ligand>
        <name>L-glutamine</name>
        <dbReference type="ChEBI" id="CHEBI:58359"/>
    </ligand>
</feature>
<evidence type="ECO:0000256" key="8">
    <source>
        <dbReference type="ARBA" id="ARBA00022975"/>
    </source>
</evidence>
<keyword evidence="4 11" id="KW-0436">Ligase</keyword>
<accession>A0A1F5FY91</accession>
<dbReference type="GO" id="GO:0044205">
    <property type="term" value="P:'de novo' UMP biosynthetic process"/>
    <property type="evidence" value="ECO:0007669"/>
    <property type="project" value="UniProtKB-UniRule"/>
</dbReference>